<evidence type="ECO:0000259" key="12">
    <source>
        <dbReference type="PROSITE" id="PS50011"/>
    </source>
</evidence>
<evidence type="ECO:0000256" key="4">
    <source>
        <dbReference type="ARBA" id="ARBA00022777"/>
    </source>
</evidence>
<evidence type="ECO:0000256" key="9">
    <source>
        <dbReference type="PROSITE-ProRule" id="PRU10141"/>
    </source>
</evidence>
<dbReference type="Proteomes" id="UP000179807">
    <property type="component" value="Unassembled WGS sequence"/>
</dbReference>
<keyword evidence="1 10" id="KW-0723">Serine/threonine-protein kinase</keyword>
<dbReference type="InterPro" id="IPR008271">
    <property type="entry name" value="Ser/Thr_kinase_AS"/>
</dbReference>
<feature type="compositionally biased region" description="Pro residues" evidence="11">
    <location>
        <begin position="405"/>
        <end position="416"/>
    </location>
</feature>
<organism evidence="13 14">
    <name type="scientific">Tritrichomonas foetus</name>
    <dbReference type="NCBI Taxonomy" id="1144522"/>
    <lineage>
        <taxon>Eukaryota</taxon>
        <taxon>Metamonada</taxon>
        <taxon>Parabasalia</taxon>
        <taxon>Tritrichomonadida</taxon>
        <taxon>Tritrichomonadidae</taxon>
        <taxon>Tritrichomonas</taxon>
    </lineage>
</organism>
<dbReference type="SUPFAM" id="SSF56112">
    <property type="entry name" value="Protein kinase-like (PK-like)"/>
    <property type="match status" value="1"/>
</dbReference>
<dbReference type="PROSITE" id="PS00108">
    <property type="entry name" value="PROTEIN_KINASE_ST"/>
    <property type="match status" value="1"/>
</dbReference>
<dbReference type="VEuPathDB" id="TrichDB:TRFO_01573"/>
<evidence type="ECO:0000256" key="6">
    <source>
        <dbReference type="PIRSR" id="PIRSR630616-1"/>
    </source>
</evidence>
<evidence type="ECO:0000313" key="13">
    <source>
        <dbReference type="EMBL" id="OHT03851.1"/>
    </source>
</evidence>
<dbReference type="OrthoDB" id="40902at2759"/>
<evidence type="ECO:0000256" key="11">
    <source>
        <dbReference type="SAM" id="MobiDB-lite"/>
    </source>
</evidence>
<dbReference type="PROSITE" id="PS00107">
    <property type="entry name" value="PROTEIN_KINASE_ATP"/>
    <property type="match status" value="1"/>
</dbReference>
<dbReference type="InterPro" id="IPR000719">
    <property type="entry name" value="Prot_kinase_dom"/>
</dbReference>
<comment type="similarity">
    <text evidence="10">Belongs to the protein kinase superfamily.</text>
</comment>
<keyword evidence="14" id="KW-1185">Reference proteome</keyword>
<feature type="region of interest" description="Disordered" evidence="11">
    <location>
        <begin position="365"/>
        <end position="416"/>
    </location>
</feature>
<dbReference type="AlphaFoldDB" id="A0A1J4JXY1"/>
<feature type="compositionally biased region" description="Basic residues" evidence="11">
    <location>
        <begin position="369"/>
        <end position="378"/>
    </location>
</feature>
<dbReference type="CDD" id="cd14003">
    <property type="entry name" value="STKc_AMPK-like"/>
    <property type="match status" value="1"/>
</dbReference>
<feature type="active site" description="Proton acceptor" evidence="6">
    <location>
        <position position="133"/>
    </location>
</feature>
<accession>A0A1J4JXY1</accession>
<dbReference type="FunFam" id="1.10.510.10:FF:000271">
    <property type="entry name" value="Non-specific serine/threonine protein kinase"/>
    <property type="match status" value="1"/>
</dbReference>
<name>A0A1J4JXY1_9EUKA</name>
<dbReference type="GO" id="GO:0005524">
    <property type="term" value="F:ATP binding"/>
    <property type="evidence" value="ECO:0007669"/>
    <property type="project" value="UniProtKB-UniRule"/>
</dbReference>
<evidence type="ECO:0000256" key="5">
    <source>
        <dbReference type="ARBA" id="ARBA00022840"/>
    </source>
</evidence>
<dbReference type="Gene3D" id="1.10.510.10">
    <property type="entry name" value="Transferase(Phosphotransferase) domain 1"/>
    <property type="match status" value="1"/>
</dbReference>
<evidence type="ECO:0000256" key="10">
    <source>
        <dbReference type="RuleBase" id="RU000304"/>
    </source>
</evidence>
<evidence type="ECO:0000256" key="7">
    <source>
        <dbReference type="PIRSR" id="PIRSR630616-2"/>
    </source>
</evidence>
<dbReference type="InterPro" id="IPR017441">
    <property type="entry name" value="Protein_kinase_ATP_BS"/>
</dbReference>
<dbReference type="FunFam" id="3.30.200.20:FF:000042">
    <property type="entry name" value="Aurora kinase A"/>
    <property type="match status" value="1"/>
</dbReference>
<evidence type="ECO:0000256" key="2">
    <source>
        <dbReference type="ARBA" id="ARBA00022679"/>
    </source>
</evidence>
<keyword evidence="2" id="KW-0808">Transferase</keyword>
<dbReference type="RefSeq" id="XP_068356987.1">
    <property type="nucleotide sequence ID" value="XM_068490173.1"/>
</dbReference>
<evidence type="ECO:0000256" key="3">
    <source>
        <dbReference type="ARBA" id="ARBA00022741"/>
    </source>
</evidence>
<dbReference type="GeneID" id="94824877"/>
<dbReference type="GO" id="GO:0004674">
    <property type="term" value="F:protein serine/threonine kinase activity"/>
    <property type="evidence" value="ECO:0007669"/>
    <property type="project" value="UniProtKB-KW"/>
</dbReference>
<dbReference type="SMART" id="SM00220">
    <property type="entry name" value="S_TKc"/>
    <property type="match status" value="1"/>
</dbReference>
<evidence type="ECO:0000313" key="14">
    <source>
        <dbReference type="Proteomes" id="UP000179807"/>
    </source>
</evidence>
<comment type="caution">
    <text evidence="13">The sequence shown here is derived from an EMBL/GenBank/DDBJ whole genome shotgun (WGS) entry which is preliminary data.</text>
</comment>
<feature type="binding site" evidence="7">
    <location>
        <position position="151"/>
    </location>
    <ligand>
        <name>ATP</name>
        <dbReference type="ChEBI" id="CHEBI:30616"/>
    </ligand>
</feature>
<dbReference type="PANTHER" id="PTHR24350">
    <property type="entry name" value="SERINE/THREONINE-PROTEIN KINASE IAL-RELATED"/>
    <property type="match status" value="1"/>
</dbReference>
<dbReference type="PROSITE" id="PS50011">
    <property type="entry name" value="PROTEIN_KINASE_DOM"/>
    <property type="match status" value="1"/>
</dbReference>
<evidence type="ECO:0000256" key="8">
    <source>
        <dbReference type="PIRSR" id="PIRSR630616-3"/>
    </source>
</evidence>
<feature type="binding site" evidence="7 9">
    <location>
        <position position="39"/>
    </location>
    <ligand>
        <name>ATP</name>
        <dbReference type="ChEBI" id="CHEBI:30616"/>
    </ligand>
</feature>
<feature type="domain" description="Protein kinase" evidence="12">
    <location>
        <begin position="10"/>
        <end position="262"/>
    </location>
</feature>
<dbReference type="EMBL" id="MLAK01000815">
    <property type="protein sequence ID" value="OHT03851.1"/>
    <property type="molecule type" value="Genomic_DNA"/>
</dbReference>
<protein>
    <submittedName>
        <fullName evidence="13">Calcium/calmodulin-dependent protein kinase type 1</fullName>
    </submittedName>
</protein>
<feature type="cross-link" description="Glycyl lysine isopeptide (Lys-Gly) (interchain with G-Cter in SUMO2)" evidence="8">
    <location>
        <position position="135"/>
    </location>
</feature>
<dbReference type="InterPro" id="IPR030616">
    <property type="entry name" value="Aur-like"/>
</dbReference>
<sequence>MDELEGIGHYQFKGDLGTGAFSTVKLALDHSKKRLVACKVIEKKAISTPSLKAKFESEIRILQQLSHPNIVQLYDLLKDDDRIYIIMEFCSGGELFEHILEREHLTEAEAKPMIKEILSGLKFVHSFGIAHRDLKPENLLFGDDGEIKISDFGFSRFVDQNGLAQTPCGSPCYAAPEVISGRPYDARKSDIWSTGVVAYAMLTGKLPWTQRNQNALFDQIRKGNFVIPNFLSPLCQDFLATLMEVSDKKRPSAEDALNHPWIANAPCYGQDNRQMRRSSHACISLQQVDKFFEDNKNISNSKNSTQTSISDEGENQYRVRAMCRCASDPPPLHSQNTQAHGMSAGMMNSRASNQVQKKYEIVMPEKMKKMSPQKKMQMRKPSAPKNHLPPLPINSQGQQHQIAPPTKPSMPSPRRK</sequence>
<proteinExistence type="inferred from homology"/>
<dbReference type="InterPro" id="IPR011009">
    <property type="entry name" value="Kinase-like_dom_sf"/>
</dbReference>
<keyword evidence="3 7" id="KW-0547">Nucleotide-binding</keyword>
<reference evidence="13" key="1">
    <citation type="submission" date="2016-10" db="EMBL/GenBank/DDBJ databases">
        <authorList>
            <person name="Benchimol M."/>
            <person name="Almeida L.G."/>
            <person name="Vasconcelos A.T."/>
            <person name="Perreira-Neves A."/>
            <person name="Rosa I.A."/>
            <person name="Tasca T."/>
            <person name="Bogo M.R."/>
            <person name="de Souza W."/>
        </authorList>
    </citation>
    <scope>NUCLEOTIDE SEQUENCE [LARGE SCALE GENOMIC DNA]</scope>
    <source>
        <strain evidence="13">K</strain>
    </source>
</reference>
<feature type="binding site" evidence="7">
    <location>
        <begin position="137"/>
        <end position="138"/>
    </location>
    <ligand>
        <name>ATP</name>
        <dbReference type="ChEBI" id="CHEBI:30616"/>
    </ligand>
</feature>
<gene>
    <name evidence="13" type="primary">Camk1</name>
    <name evidence="13" type="ORF">TRFO_01573</name>
</gene>
<dbReference type="Pfam" id="PF00069">
    <property type="entry name" value="Pkinase"/>
    <property type="match status" value="1"/>
</dbReference>
<keyword evidence="4 13" id="KW-0418">Kinase</keyword>
<evidence type="ECO:0000256" key="1">
    <source>
        <dbReference type="ARBA" id="ARBA00022527"/>
    </source>
</evidence>
<keyword evidence="5 7" id="KW-0067">ATP-binding</keyword>